<dbReference type="Gene3D" id="3.90.50.10">
    <property type="entry name" value="Photosynthetic Reaction Center, subunit H, domain 2"/>
    <property type="match status" value="2"/>
</dbReference>
<accession>A0ABX7I4H0</accession>
<dbReference type="Proteomes" id="UP000612680">
    <property type="component" value="Chromosome"/>
</dbReference>
<proteinExistence type="predicted"/>
<gene>
    <name evidence="2" type="ORF">HWI92_07860</name>
</gene>
<protein>
    <submittedName>
        <fullName evidence="2">PRC-barrel domain-containing protein</fullName>
    </submittedName>
</protein>
<dbReference type="RefSeq" id="WP_204662454.1">
    <property type="nucleotide sequence ID" value="NZ_CP056775.1"/>
</dbReference>
<feature type="domain" description="PRC-barrel" evidence="1">
    <location>
        <begin position="133"/>
        <end position="192"/>
    </location>
</feature>
<organism evidence="2 3">
    <name type="scientific">Dyadobacter sandarakinus</name>
    <dbReference type="NCBI Taxonomy" id="2747268"/>
    <lineage>
        <taxon>Bacteria</taxon>
        <taxon>Pseudomonadati</taxon>
        <taxon>Bacteroidota</taxon>
        <taxon>Cytophagia</taxon>
        <taxon>Cytophagales</taxon>
        <taxon>Spirosomataceae</taxon>
        <taxon>Dyadobacter</taxon>
    </lineage>
</organism>
<evidence type="ECO:0000313" key="2">
    <source>
        <dbReference type="EMBL" id="QRR00830.1"/>
    </source>
</evidence>
<dbReference type="Pfam" id="PF05239">
    <property type="entry name" value="PRC"/>
    <property type="match status" value="1"/>
</dbReference>
<dbReference type="SUPFAM" id="SSF50346">
    <property type="entry name" value="PRC-barrel domain"/>
    <property type="match status" value="2"/>
</dbReference>
<name>A0ABX7I4H0_9BACT</name>
<dbReference type="InterPro" id="IPR011033">
    <property type="entry name" value="PRC_barrel-like_sf"/>
</dbReference>
<evidence type="ECO:0000259" key="1">
    <source>
        <dbReference type="Pfam" id="PF05239"/>
    </source>
</evidence>
<dbReference type="EMBL" id="CP056775">
    <property type="protein sequence ID" value="QRR00830.1"/>
    <property type="molecule type" value="Genomic_DNA"/>
</dbReference>
<reference evidence="2 3" key="1">
    <citation type="submission" date="2020-06" db="EMBL/GenBank/DDBJ databases">
        <title>Dyadobacter sandarakinus sp. nov., isolated from the soil of the Arctic Yellow River Station.</title>
        <authorList>
            <person name="Zhang Y."/>
            <person name="Peng F."/>
        </authorList>
    </citation>
    <scope>NUCLEOTIDE SEQUENCE [LARGE SCALE GENOMIC DNA]</scope>
    <source>
        <strain evidence="2 3">Q3-56</strain>
    </source>
</reference>
<sequence length="231" mass="26377">MERSFKSLTHYGLGAIDGEIGKICDVYVDGATWHICYWIVDTGTLLDQRKVMIAAHSVLGIECRNKTFETSLSRNQIKDSPVIDTNKAESNQQEIISDHFRNYWFLPIKHGVLLDKEANRGISNINLRSLEVLLSCKIYGTDSYLGRVIDYILDTKYWKIDYLIIEIGGLFRSQKVLIPIKLINTINWTVLVININMAKKEFGQLQCYDPQGRVNILSDGSFLDYHGRPAS</sequence>
<dbReference type="InterPro" id="IPR014747">
    <property type="entry name" value="Bac_photo_RC_H_C"/>
</dbReference>
<keyword evidence="3" id="KW-1185">Reference proteome</keyword>
<dbReference type="InterPro" id="IPR027275">
    <property type="entry name" value="PRC-brl_dom"/>
</dbReference>
<evidence type="ECO:0000313" key="3">
    <source>
        <dbReference type="Proteomes" id="UP000612680"/>
    </source>
</evidence>